<name>A0A5C4S467_PROVB</name>
<keyword evidence="2" id="KW-0472">Membrane</keyword>
<sequence length="266" mass="29333">MNERLVSRLLILLSALLLIAELVLVLLYGVRLDMLLLPVICYVGGVGMLMGFTYLKGKRPEVESVSMRRQRAMQDELVRKRLEGYEVDEEFLPGGHKKRSPVKPPAAQQPSSPSANPPVSAGRGVPDEDPFKDVEPYLRELAESFGGYSIMIQRVLSMDDVAYKRMLYSLGMEMMEREAFLAPLKSAMEKIVRKQGSSLRSSLDHEGMDSYIADVLAGRDSSPGQGGGTIDLGRDIPSGGSATPPSEFSHTSRSVLDQFKRSLKNP</sequence>
<comment type="caution">
    <text evidence="3">The sequence shown here is derived from an EMBL/GenBank/DDBJ whole genome shotgun (WGS) entry which is preliminary data.</text>
</comment>
<feature type="transmembrane region" description="Helical" evidence="2">
    <location>
        <begin position="9"/>
        <end position="29"/>
    </location>
</feature>
<dbReference type="RefSeq" id="WP_139626104.1">
    <property type="nucleotide sequence ID" value="NZ_VDCI01000001.1"/>
</dbReference>
<keyword evidence="4" id="KW-1185">Reference proteome</keyword>
<accession>A0A5C4S467</accession>
<feature type="transmembrane region" description="Helical" evidence="2">
    <location>
        <begin position="35"/>
        <end position="55"/>
    </location>
</feature>
<dbReference type="AlphaFoldDB" id="A0A5C4S467"/>
<evidence type="ECO:0000256" key="2">
    <source>
        <dbReference type="SAM" id="Phobius"/>
    </source>
</evidence>
<evidence type="ECO:0000313" key="4">
    <source>
        <dbReference type="Proteomes" id="UP000309544"/>
    </source>
</evidence>
<feature type="compositionally biased region" description="Polar residues" evidence="1">
    <location>
        <begin position="240"/>
        <end position="255"/>
    </location>
</feature>
<feature type="region of interest" description="Disordered" evidence="1">
    <location>
        <begin position="92"/>
        <end position="132"/>
    </location>
</feature>
<evidence type="ECO:0000313" key="3">
    <source>
        <dbReference type="EMBL" id="TNJ37899.1"/>
    </source>
</evidence>
<feature type="compositionally biased region" description="Low complexity" evidence="1">
    <location>
        <begin position="105"/>
        <end position="121"/>
    </location>
</feature>
<keyword evidence="2" id="KW-1133">Transmembrane helix</keyword>
<dbReference type="Proteomes" id="UP000309544">
    <property type="component" value="Unassembled WGS sequence"/>
</dbReference>
<keyword evidence="2" id="KW-0812">Transmembrane</keyword>
<organism evidence="3 4">
    <name type="scientific">Prosthecochloris vibrioformis</name>
    <name type="common">Chlorobium vibrioforme</name>
    <dbReference type="NCBI Taxonomy" id="1098"/>
    <lineage>
        <taxon>Bacteria</taxon>
        <taxon>Pseudomonadati</taxon>
        <taxon>Chlorobiota</taxon>
        <taxon>Chlorobiia</taxon>
        <taxon>Chlorobiales</taxon>
        <taxon>Chlorobiaceae</taxon>
        <taxon>Prosthecochloris</taxon>
    </lineage>
</organism>
<feature type="region of interest" description="Disordered" evidence="1">
    <location>
        <begin position="217"/>
        <end position="266"/>
    </location>
</feature>
<reference evidence="3 4" key="1">
    <citation type="submission" date="2019-05" db="EMBL/GenBank/DDBJ databases">
        <title>Draft Whole-Genome sequence of the green sulfur bacterium Prosthecochloris vibrioformis DSM 260.</title>
        <authorList>
            <person name="Meyer T.E."/>
            <person name="Kyndt J.A."/>
        </authorList>
    </citation>
    <scope>NUCLEOTIDE SEQUENCE [LARGE SCALE GENOMIC DNA]</scope>
    <source>
        <strain evidence="3 4">DSM 260</strain>
    </source>
</reference>
<gene>
    <name evidence="3" type="ORF">FGF68_01605</name>
</gene>
<dbReference type="EMBL" id="VDCI01000001">
    <property type="protein sequence ID" value="TNJ37899.1"/>
    <property type="molecule type" value="Genomic_DNA"/>
</dbReference>
<proteinExistence type="predicted"/>
<evidence type="ECO:0000256" key="1">
    <source>
        <dbReference type="SAM" id="MobiDB-lite"/>
    </source>
</evidence>
<protein>
    <submittedName>
        <fullName evidence="3">Uncharacterized protein</fullName>
    </submittedName>
</protein>